<keyword evidence="4" id="KW-1185">Reference proteome</keyword>
<dbReference type="EMBL" id="BJNV01000077">
    <property type="protein sequence ID" value="GEC97333.1"/>
    <property type="molecule type" value="Genomic_DNA"/>
</dbReference>
<dbReference type="Proteomes" id="UP000318422">
    <property type="component" value="Unassembled WGS sequence"/>
</dbReference>
<evidence type="ECO:0000313" key="4">
    <source>
        <dbReference type="Proteomes" id="UP000318422"/>
    </source>
</evidence>
<name>A0A4Y4D173_ZOORA</name>
<feature type="region of interest" description="Disordered" evidence="1">
    <location>
        <begin position="94"/>
        <end position="124"/>
    </location>
</feature>
<accession>A0A4Y4D173</accession>
<keyword evidence="2" id="KW-1133">Transmembrane helix</keyword>
<protein>
    <submittedName>
        <fullName evidence="3">Uncharacterized protein</fullName>
    </submittedName>
</protein>
<evidence type="ECO:0000313" key="3">
    <source>
        <dbReference type="EMBL" id="GEC97333.1"/>
    </source>
</evidence>
<dbReference type="RefSeq" id="WP_141354539.1">
    <property type="nucleotide sequence ID" value="NZ_BJNV01000077.1"/>
</dbReference>
<keyword evidence="2" id="KW-0812">Transmembrane</keyword>
<sequence length="839" mass="88574">MVAKAPPARLLIPAQRRPSRERLLAAEPFFLRDLAQVPAEARPRILSFETDGFMDDFLTAAGQAAPLPALRPWRDWSEPPDGLIDAAGAARYPASLTRRAPQPDEREAATGPVMDDDGVPHGDSSTTPAWLRKLYLPLHERFNLIAFDLVCGAAGWPRVARSRIKGSGAIIRRLVARTDGEHWGDWIALDDKHGAWIEVLDASLRPAPGAAPADPAALTGLSAAASVKLHALFGLVADAPLPAIALTSQPLNLVPPSAGQAAEHCTLFGYLPVFSSAREVSAERLAAGTIAEIASRMAERTRGRLDTLFATAASLRSAARPHLQTLLDDSVLPARPGAVEVTTADTVASGLLAAPPFGLSHPTDALAQGIDLALLQALAHLWAKATSAATANADCNGSVLSAAQLWSQSGADTAASTSAVFDSLPDTSGLPGNQTALWLAASVAASPASWSVLVRRRLFQLVDAWLAGSALPPPPQGASSLVTENHLALLVVIALLRLRGGRLALMASINRKLFGDDKRSELLAIGPGGKLELGLAALGEQIDAVLAQEGSRDDPQATPPWPALAFTEIGADLPRVKRIHQTGQALAQVYAGFDAALAAAGTSAVAQRDARAASVETAIAGAISSAPSLDAQGLDFLEQPACGLLMLPAFRFAQTPFATLRDAAAASYTSQPEALALPEARAIDAQPRLRFDAEHLYAAWGWARVAGRTPCEPDRLVWTLRSEPFSIADPTDLLGARPASIQMPDIPRLLRDIPRIARARARPFAGIAAPPGSGVKVGDAMADTRRDFGLGMICNFGIPILTICALILFNIIFSILIKLPAFSWMLFLKFCLPFPKRGP</sequence>
<evidence type="ECO:0000256" key="1">
    <source>
        <dbReference type="SAM" id="MobiDB-lite"/>
    </source>
</evidence>
<comment type="caution">
    <text evidence="3">The sequence shown here is derived from an EMBL/GenBank/DDBJ whole genome shotgun (WGS) entry which is preliminary data.</text>
</comment>
<gene>
    <name evidence="3" type="ORF">ZRA01_34060</name>
</gene>
<organism evidence="3 4">
    <name type="scientific">Zoogloea ramigera</name>
    <dbReference type="NCBI Taxonomy" id="350"/>
    <lineage>
        <taxon>Bacteria</taxon>
        <taxon>Pseudomonadati</taxon>
        <taxon>Pseudomonadota</taxon>
        <taxon>Betaproteobacteria</taxon>
        <taxon>Rhodocyclales</taxon>
        <taxon>Zoogloeaceae</taxon>
        <taxon>Zoogloea</taxon>
    </lineage>
</organism>
<dbReference type="OrthoDB" id="136948at2"/>
<evidence type="ECO:0000256" key="2">
    <source>
        <dbReference type="SAM" id="Phobius"/>
    </source>
</evidence>
<reference evidence="3 4" key="1">
    <citation type="submission" date="2019-06" db="EMBL/GenBank/DDBJ databases">
        <title>Whole genome shotgun sequence of Zoogloea ramigera NBRC 15342.</title>
        <authorList>
            <person name="Hosoyama A."/>
            <person name="Uohara A."/>
            <person name="Ohji S."/>
            <person name="Ichikawa N."/>
        </authorList>
    </citation>
    <scope>NUCLEOTIDE SEQUENCE [LARGE SCALE GENOMIC DNA]</scope>
    <source>
        <strain evidence="3 4">NBRC 15342</strain>
    </source>
</reference>
<proteinExistence type="predicted"/>
<feature type="transmembrane region" description="Helical" evidence="2">
    <location>
        <begin position="796"/>
        <end position="817"/>
    </location>
</feature>
<keyword evidence="2" id="KW-0472">Membrane</keyword>
<dbReference type="AlphaFoldDB" id="A0A4Y4D173"/>